<evidence type="ECO:0000256" key="1">
    <source>
        <dbReference type="ARBA" id="ARBA00004496"/>
    </source>
</evidence>
<comment type="pathway">
    <text evidence="2">Lipid metabolism.</text>
</comment>
<dbReference type="Gene3D" id="2.60.60.20">
    <property type="entry name" value="PLAT/LH2 domain"/>
    <property type="match status" value="1"/>
</dbReference>
<dbReference type="InterPro" id="IPR013819">
    <property type="entry name" value="LipOase_C"/>
</dbReference>
<keyword evidence="4" id="KW-0963">Cytoplasm</keyword>
<comment type="caution">
    <text evidence="15">The sequence shown here is derived from an EMBL/GenBank/DDBJ whole genome shotgun (WGS) entry which is preliminary data.</text>
</comment>
<dbReference type="PRINTS" id="PR00467">
    <property type="entry name" value="MAMLPOXGNASE"/>
</dbReference>
<gene>
    <name evidence="15" type="ORF">WMY93_004527</name>
</gene>
<dbReference type="Pfam" id="PF00305">
    <property type="entry name" value="Lipoxygenase"/>
    <property type="match status" value="2"/>
</dbReference>
<dbReference type="EMBL" id="JBBPFD010000003">
    <property type="protein sequence ID" value="KAK7933631.1"/>
    <property type="molecule type" value="Genomic_DNA"/>
</dbReference>
<keyword evidence="16" id="KW-1185">Reference proteome</keyword>
<evidence type="ECO:0000256" key="6">
    <source>
        <dbReference type="ARBA" id="ARBA00022964"/>
    </source>
</evidence>
<feature type="site" description="Essential for stabilizing binding to COTL1" evidence="11">
    <location>
        <position position="102"/>
    </location>
</feature>
<dbReference type="InterPro" id="IPR000907">
    <property type="entry name" value="LipOase"/>
</dbReference>
<dbReference type="GO" id="GO:0016702">
    <property type="term" value="F:oxidoreductase activity, acting on single donors with incorporation of molecular oxygen, incorporation of two atoms of oxygen"/>
    <property type="evidence" value="ECO:0007669"/>
    <property type="project" value="InterPro"/>
</dbReference>
<keyword evidence="5 9" id="KW-0479">Metal-binding</keyword>
<comment type="similarity">
    <text evidence="3">Belongs to the lipoxygenase family.</text>
</comment>
<evidence type="ECO:0000256" key="8">
    <source>
        <dbReference type="ARBA" id="ARBA00023098"/>
    </source>
</evidence>
<dbReference type="Proteomes" id="UP001460270">
    <property type="component" value="Unassembled WGS sequence"/>
</dbReference>
<dbReference type="PANTHER" id="PTHR11771">
    <property type="entry name" value="LIPOXYGENASE"/>
    <property type="match status" value="1"/>
</dbReference>
<feature type="binding site" evidence="9">
    <location>
        <position position="534"/>
    </location>
    <ligand>
        <name>Fe cation</name>
        <dbReference type="ChEBI" id="CHEBI:24875"/>
        <note>catalytic</note>
    </ligand>
</feature>
<dbReference type="InterPro" id="IPR001024">
    <property type="entry name" value="PLAT/LH2_dom"/>
</dbReference>
<feature type="binding site" evidence="10">
    <location>
        <position position="78"/>
    </location>
    <ligand>
        <name>Ca(2+)</name>
        <dbReference type="ChEBI" id="CHEBI:29108"/>
        <label>1</label>
    </ligand>
</feature>
<dbReference type="SMART" id="SM00308">
    <property type="entry name" value="LH2"/>
    <property type="match status" value="1"/>
</dbReference>
<name>A0AAW0PSB0_9GOBI</name>
<dbReference type="InterPro" id="IPR036392">
    <property type="entry name" value="PLAT/LH2_dom_sf"/>
</dbReference>
<keyword evidence="10" id="KW-0106">Calcium</keyword>
<feature type="domain" description="Lipoxygenase" evidence="14">
    <location>
        <begin position="117"/>
        <end position="657"/>
    </location>
</feature>
<evidence type="ECO:0000256" key="9">
    <source>
        <dbReference type="PIRSR" id="PIRSR601885-1"/>
    </source>
</evidence>
<dbReference type="Gene3D" id="3.10.450.60">
    <property type="match status" value="1"/>
</dbReference>
<evidence type="ECO:0000256" key="11">
    <source>
        <dbReference type="PIRSR" id="PIRSR601885-3"/>
    </source>
</evidence>
<comment type="subcellular location">
    <subcellularLocation>
        <location evidence="1">Cytoplasm</location>
    </subcellularLocation>
</comment>
<reference evidence="16" key="1">
    <citation type="submission" date="2024-04" db="EMBL/GenBank/DDBJ databases">
        <title>Salinicola lusitanus LLJ914,a marine bacterium isolated from the Okinawa Trough.</title>
        <authorList>
            <person name="Li J."/>
        </authorList>
    </citation>
    <scope>NUCLEOTIDE SEQUENCE [LARGE SCALE GENOMIC DNA]</scope>
</reference>
<dbReference type="AlphaFoldDB" id="A0AAW0PSB0"/>
<feature type="binding site" evidence="9">
    <location>
        <position position="335"/>
    </location>
    <ligand>
        <name>Fe cation</name>
        <dbReference type="ChEBI" id="CHEBI:24875"/>
        <note>catalytic</note>
    </ligand>
</feature>
<sequence>MTTYQVTVFTGDLKQANTFNNVYIKLVGEAGESERTWLQGEGFTSGKESSFTVSCAESLGDLILVEVDKQEVPLFPQDSWFVDKVEVKSPEGKVFKFPMYHWINDEKVYSFREGKALKVSEEHHPSAKSSREKELAQRKEEYCWAFYREGMPYRIKGDNPCAVPPEIQFSLTDMSVLPSGEDGLKEMKLAHLVGCGEPWADFDNIYRAYSFSKSDVSEYVRKNWKDDAFFGYQLLHGLNPISIRLCTSLPTNFPVSEDMVSLEGGPYLAAPLVLLHKTSDDELKPVAIQLKQTPATDNPIFVPSDSEHDWLLAKTFVRSAEAHIHELNSHLLCTHLFGEVLRCLYSETCLESILCTRSALSPCSQGSLMMMNQITVCFCYYSSFFLTLVTICKSTYWPDTLLFLKAESLHISASGGDGMFNIIARGLSSMTYSSLCLPEDIKERGMESMPNYYYRDDGLRLWDIINRFVKGIINHYYKSDKHVQEDSELQDFIRDIFEHGFLSKTESGIPQSFSTVDELVKFVTMIIFRITAQHSAVNSGQWDYGGWVPNFPSTLKVAPPTVKGEANEHILLEALPDVNITVMGMVFLWKLSKQSPDMIAFGKHHYELFTEDVCCKLIKDFQKELSDLDEAIDARNKNLKLPYTYLLPKSMENSVCT</sequence>
<keyword evidence="6" id="KW-0223">Dioxygenase</keyword>
<evidence type="ECO:0000256" key="4">
    <source>
        <dbReference type="ARBA" id="ARBA00022490"/>
    </source>
</evidence>
<evidence type="ECO:0000313" key="15">
    <source>
        <dbReference type="EMBL" id="KAK7933631.1"/>
    </source>
</evidence>
<comment type="caution">
    <text evidence="12">Lacks conserved residue(s) required for the propagation of feature annotation.</text>
</comment>
<protein>
    <submittedName>
        <fullName evidence="15">Uncharacterized protein</fullName>
    </submittedName>
</protein>
<evidence type="ECO:0000259" key="13">
    <source>
        <dbReference type="PROSITE" id="PS50095"/>
    </source>
</evidence>
<keyword evidence="8" id="KW-0443">Lipid metabolism</keyword>
<evidence type="ECO:0000256" key="7">
    <source>
        <dbReference type="ARBA" id="ARBA00023002"/>
    </source>
</evidence>
<accession>A0AAW0PSB0</accession>
<feature type="binding site" evidence="9">
    <location>
        <position position="330"/>
    </location>
    <ligand>
        <name>Fe cation</name>
        <dbReference type="ChEBI" id="CHEBI:24875"/>
        <note>catalytic</note>
    </ligand>
</feature>
<feature type="domain" description="PLAT" evidence="13">
    <location>
        <begin position="2"/>
        <end position="117"/>
    </location>
</feature>
<dbReference type="InterPro" id="IPR036226">
    <property type="entry name" value="LipOase_C_sf"/>
</dbReference>
<proteinExistence type="inferred from homology"/>
<keyword evidence="9" id="KW-0408">Iron</keyword>
<dbReference type="SUPFAM" id="SSF48484">
    <property type="entry name" value="Lipoxigenase"/>
    <property type="match status" value="2"/>
</dbReference>
<comment type="cofactor">
    <cofactor evidence="9">
        <name>Fe cation</name>
        <dbReference type="ChEBI" id="CHEBI:24875"/>
    </cofactor>
    <text evidence="9">Binds 1 Fe cation per subunit.</text>
</comment>
<dbReference type="GO" id="GO:0005506">
    <property type="term" value="F:iron ion binding"/>
    <property type="evidence" value="ECO:0007669"/>
    <property type="project" value="InterPro"/>
</dbReference>
<evidence type="ECO:0000256" key="2">
    <source>
        <dbReference type="ARBA" id="ARBA00005189"/>
    </source>
</evidence>
<dbReference type="Pfam" id="PF01477">
    <property type="entry name" value="PLAT"/>
    <property type="match status" value="1"/>
</dbReference>
<evidence type="ECO:0000256" key="12">
    <source>
        <dbReference type="PROSITE-ProRule" id="PRU00152"/>
    </source>
</evidence>
<evidence type="ECO:0000256" key="3">
    <source>
        <dbReference type="ARBA" id="ARBA00009419"/>
    </source>
</evidence>
<keyword evidence="7" id="KW-0560">Oxidoreductase</keyword>
<organism evidence="15 16">
    <name type="scientific">Mugilogobius chulae</name>
    <name type="common">yellowstripe goby</name>
    <dbReference type="NCBI Taxonomy" id="88201"/>
    <lineage>
        <taxon>Eukaryota</taxon>
        <taxon>Metazoa</taxon>
        <taxon>Chordata</taxon>
        <taxon>Craniata</taxon>
        <taxon>Vertebrata</taxon>
        <taxon>Euteleostomi</taxon>
        <taxon>Actinopterygii</taxon>
        <taxon>Neopterygii</taxon>
        <taxon>Teleostei</taxon>
        <taxon>Neoteleostei</taxon>
        <taxon>Acanthomorphata</taxon>
        <taxon>Gobiaria</taxon>
        <taxon>Gobiiformes</taxon>
        <taxon>Gobioidei</taxon>
        <taxon>Gobiidae</taxon>
        <taxon>Gobionellinae</taxon>
        <taxon>Mugilogobius</taxon>
    </lineage>
</organism>
<dbReference type="SUPFAM" id="SSF49723">
    <property type="entry name" value="Lipase/lipooxygenase domain (PLAT/LH2 domain)"/>
    <property type="match status" value="1"/>
</dbReference>
<evidence type="ECO:0000256" key="10">
    <source>
        <dbReference type="PIRSR" id="PIRSR601885-2"/>
    </source>
</evidence>
<evidence type="ECO:0000256" key="5">
    <source>
        <dbReference type="ARBA" id="ARBA00022723"/>
    </source>
</evidence>
<dbReference type="PROSITE" id="PS51393">
    <property type="entry name" value="LIPOXYGENASE_3"/>
    <property type="match status" value="1"/>
</dbReference>
<dbReference type="GO" id="GO:0034440">
    <property type="term" value="P:lipid oxidation"/>
    <property type="evidence" value="ECO:0007669"/>
    <property type="project" value="InterPro"/>
</dbReference>
<dbReference type="GO" id="GO:0005737">
    <property type="term" value="C:cytoplasm"/>
    <property type="evidence" value="ECO:0007669"/>
    <property type="project" value="UniProtKB-SubCell"/>
</dbReference>
<dbReference type="PROSITE" id="PS50095">
    <property type="entry name" value="PLAT"/>
    <property type="match status" value="1"/>
</dbReference>
<dbReference type="InterPro" id="IPR001885">
    <property type="entry name" value="LipOase_mml"/>
</dbReference>
<dbReference type="Gene3D" id="1.20.245.10">
    <property type="entry name" value="Lipoxygenase-1, Domain 5"/>
    <property type="match status" value="2"/>
</dbReference>
<evidence type="ECO:0000259" key="14">
    <source>
        <dbReference type="PROSITE" id="PS51393"/>
    </source>
</evidence>
<evidence type="ECO:0000313" key="16">
    <source>
        <dbReference type="Proteomes" id="UP001460270"/>
    </source>
</evidence>